<keyword evidence="3" id="KW-0378">Hydrolase</keyword>
<dbReference type="InterPro" id="IPR010415">
    <property type="entry name" value="LpxI_C"/>
</dbReference>
<dbReference type="Gene3D" id="3.40.50.20">
    <property type="match status" value="1"/>
</dbReference>
<dbReference type="EC" id="3.6.1.54" evidence="3"/>
<dbReference type="GO" id="GO:0016787">
    <property type="term" value="F:hydrolase activity"/>
    <property type="evidence" value="ECO:0007669"/>
    <property type="project" value="UniProtKB-KW"/>
</dbReference>
<reference evidence="3" key="1">
    <citation type="submission" date="2023-05" db="EMBL/GenBank/DDBJ databases">
        <title>Whole genome sequence of Commensalibacter sp.</title>
        <authorList>
            <person name="Charoenyingcharoen P."/>
            <person name="Yukphan P."/>
        </authorList>
    </citation>
    <scope>NUCLEOTIDE SEQUENCE</scope>
    <source>
        <strain evidence="3">TBRC 16381</strain>
    </source>
</reference>
<dbReference type="Pfam" id="PF06230">
    <property type="entry name" value="LpxI_C"/>
    <property type="match status" value="1"/>
</dbReference>
<evidence type="ECO:0000259" key="1">
    <source>
        <dbReference type="Pfam" id="PF06230"/>
    </source>
</evidence>
<dbReference type="PANTHER" id="PTHR39962">
    <property type="entry name" value="BLL4848 PROTEIN"/>
    <property type="match status" value="1"/>
</dbReference>
<feature type="domain" description="LpxI C-terminal" evidence="1">
    <location>
        <begin position="141"/>
        <end position="270"/>
    </location>
</feature>
<feature type="domain" description="LpxI N-terminal" evidence="2">
    <location>
        <begin position="10"/>
        <end position="137"/>
    </location>
</feature>
<evidence type="ECO:0000313" key="3">
    <source>
        <dbReference type="EMBL" id="MDI2090077.1"/>
    </source>
</evidence>
<sequence>MSELPKRTAVGILAGGGALPGKVAEAVSATGRPVFIIAFQDFAEANIVEPWPHEYVRLAAAGRILSLLRQNNCRDIVLIGPVKRPSWRDLRPDAEGAKILAKIGKALFAGDDGLLAALVKVLGDEGFNVLGAHEFLDPVTEGVLGKIKPDPQALEDIIKGIEINRALGALDIGQACIIQNGVVIAVEAMEGTDLMLLRAKDCQQPGPGGVLVKQVKPGQERRADMPTIGPQTIRKAFDSGLKGIAFEAGGTLLVNQEEVIRLANEKGLFLLSYNPDNFEIKYIKK</sequence>
<dbReference type="RefSeq" id="WP_281447232.1">
    <property type="nucleotide sequence ID" value="NZ_JASBAO010000001.1"/>
</dbReference>
<dbReference type="Proteomes" id="UP001431634">
    <property type="component" value="Unassembled WGS sequence"/>
</dbReference>
<gene>
    <name evidence="3" type="primary">lpxI</name>
    <name evidence="3" type="ORF">QJV27_01555</name>
</gene>
<evidence type="ECO:0000259" key="2">
    <source>
        <dbReference type="Pfam" id="PF17930"/>
    </source>
</evidence>
<dbReference type="Gene3D" id="3.40.140.80">
    <property type="match status" value="1"/>
</dbReference>
<dbReference type="InterPro" id="IPR053174">
    <property type="entry name" value="LpxI"/>
</dbReference>
<dbReference type="InterPro" id="IPR041255">
    <property type="entry name" value="LpxI_N"/>
</dbReference>
<organism evidence="3 4">
    <name type="scientific">Commensalibacter oyaizuii</name>
    <dbReference type="NCBI Taxonomy" id="3043873"/>
    <lineage>
        <taxon>Bacteria</taxon>
        <taxon>Pseudomonadati</taxon>
        <taxon>Pseudomonadota</taxon>
        <taxon>Alphaproteobacteria</taxon>
        <taxon>Acetobacterales</taxon>
        <taxon>Acetobacteraceae</taxon>
    </lineage>
</organism>
<dbReference type="Pfam" id="PF17930">
    <property type="entry name" value="LpxI_N"/>
    <property type="match status" value="1"/>
</dbReference>
<dbReference type="EMBL" id="JASBAO010000001">
    <property type="protein sequence ID" value="MDI2090077.1"/>
    <property type="molecule type" value="Genomic_DNA"/>
</dbReference>
<proteinExistence type="predicted"/>
<name>A0ABT6PYZ3_9PROT</name>
<comment type="caution">
    <text evidence="3">The sequence shown here is derived from an EMBL/GenBank/DDBJ whole genome shotgun (WGS) entry which is preliminary data.</text>
</comment>
<dbReference type="PANTHER" id="PTHR39962:SF1">
    <property type="entry name" value="LPXI FAMILY PROTEIN"/>
    <property type="match status" value="1"/>
</dbReference>
<protein>
    <submittedName>
        <fullName evidence="3">UDP-2,3-diacylglucosamine diphosphatase LpxI</fullName>
        <ecNumber evidence="3">3.6.1.54</ecNumber>
    </submittedName>
</protein>
<accession>A0ABT6PYZ3</accession>
<evidence type="ECO:0000313" key="4">
    <source>
        <dbReference type="Proteomes" id="UP001431634"/>
    </source>
</evidence>
<keyword evidence="4" id="KW-1185">Reference proteome</keyword>
<dbReference type="InterPro" id="IPR043167">
    <property type="entry name" value="LpxI_C_sf"/>
</dbReference>